<evidence type="ECO:0000256" key="2">
    <source>
        <dbReference type="ARBA" id="ARBA00004371"/>
    </source>
</evidence>
<dbReference type="Gene3D" id="3.60.60.10">
    <property type="entry name" value="Penicillin V Acylase, Chain A"/>
    <property type="match status" value="1"/>
</dbReference>
<organism evidence="31 32">
    <name type="scientific">Podarcis lilfordi</name>
    <name type="common">Lilford's wall lizard</name>
    <dbReference type="NCBI Taxonomy" id="74358"/>
    <lineage>
        <taxon>Eukaryota</taxon>
        <taxon>Metazoa</taxon>
        <taxon>Chordata</taxon>
        <taxon>Craniata</taxon>
        <taxon>Vertebrata</taxon>
        <taxon>Euteleostomi</taxon>
        <taxon>Lepidosauria</taxon>
        <taxon>Squamata</taxon>
        <taxon>Bifurcata</taxon>
        <taxon>Unidentata</taxon>
        <taxon>Episquamata</taxon>
        <taxon>Laterata</taxon>
        <taxon>Lacertibaenia</taxon>
        <taxon>Lacertidae</taxon>
        <taxon>Podarcis</taxon>
    </lineage>
</organism>
<comment type="subcellular location">
    <subcellularLocation>
        <location evidence="2">Lysosome</location>
    </subcellularLocation>
    <subcellularLocation>
        <location evidence="1">Membrane</location>
        <topology evidence="1">Peripheral membrane protein</topology>
    </subcellularLocation>
</comment>
<evidence type="ECO:0000256" key="20">
    <source>
        <dbReference type="ARBA" id="ARBA00047719"/>
    </source>
</evidence>
<dbReference type="Pfam" id="PF02275">
    <property type="entry name" value="CBAH"/>
    <property type="match status" value="1"/>
</dbReference>
<dbReference type="PANTHER" id="PTHR28583">
    <property type="entry name" value="ACID AMIDASE"/>
    <property type="match status" value="1"/>
</dbReference>
<dbReference type="GO" id="GO:0017040">
    <property type="term" value="F:N-acylsphingosine amidohydrolase activity"/>
    <property type="evidence" value="ECO:0007669"/>
    <property type="project" value="UniProtKB-EC"/>
</dbReference>
<evidence type="ECO:0000256" key="16">
    <source>
        <dbReference type="ARBA" id="ARBA00039046"/>
    </source>
</evidence>
<proteinExistence type="inferred from homology"/>
<dbReference type="AlphaFoldDB" id="A0AA35KW96"/>
<dbReference type="GO" id="GO:0005764">
    <property type="term" value="C:lysosome"/>
    <property type="evidence" value="ECO:0007669"/>
    <property type="project" value="UniProtKB-SubCell"/>
</dbReference>
<name>A0AA35KW96_9SAUR</name>
<keyword evidence="13" id="KW-0325">Glycoprotein</keyword>
<evidence type="ECO:0000259" key="29">
    <source>
        <dbReference type="Pfam" id="PF02275"/>
    </source>
</evidence>
<comment type="similarity">
    <text evidence="4 26">Belongs to the acid ceramidase family.</text>
</comment>
<evidence type="ECO:0000256" key="25">
    <source>
        <dbReference type="ARBA" id="ARBA00048716"/>
    </source>
</evidence>
<evidence type="ECO:0000256" key="10">
    <source>
        <dbReference type="ARBA" id="ARBA00023098"/>
    </source>
</evidence>
<evidence type="ECO:0000256" key="23">
    <source>
        <dbReference type="ARBA" id="ARBA00048217"/>
    </source>
</evidence>
<feature type="signal peptide" evidence="28">
    <location>
        <begin position="1"/>
        <end position="31"/>
    </location>
</feature>
<evidence type="ECO:0000256" key="9">
    <source>
        <dbReference type="ARBA" id="ARBA00022963"/>
    </source>
</evidence>
<evidence type="ECO:0000313" key="31">
    <source>
        <dbReference type="EMBL" id="CAI5784816.1"/>
    </source>
</evidence>
<keyword evidence="11" id="KW-0472">Membrane</keyword>
<protein>
    <recommendedName>
        <fullName evidence="17">N-acylethanolamine-hydrolyzing acid amidase</fullName>
        <ecNumber evidence="5">3.5.1.23</ecNumber>
        <ecNumber evidence="16">3.5.1.60</ecNumber>
    </recommendedName>
    <alternativeName>
        <fullName evidence="18">Acylsphingosine deacylase NAAA</fullName>
    </alternativeName>
</protein>
<evidence type="ECO:0000256" key="17">
    <source>
        <dbReference type="ARBA" id="ARBA00040404"/>
    </source>
</evidence>
<evidence type="ECO:0000259" key="30">
    <source>
        <dbReference type="Pfam" id="PF15508"/>
    </source>
</evidence>
<keyword evidence="9" id="KW-0442">Lipid degradation</keyword>
<evidence type="ECO:0000256" key="14">
    <source>
        <dbReference type="ARBA" id="ARBA00023228"/>
    </source>
</evidence>
<dbReference type="Proteomes" id="UP001178461">
    <property type="component" value="Chromosome 9"/>
</dbReference>
<dbReference type="GO" id="GO:0017064">
    <property type="term" value="F:fatty acid amide hydrolase activity"/>
    <property type="evidence" value="ECO:0007669"/>
    <property type="project" value="InterPro"/>
</dbReference>
<dbReference type="EC" id="3.5.1.60" evidence="16"/>
<keyword evidence="32" id="KW-1185">Reference proteome</keyword>
<dbReference type="EC" id="3.5.1.23" evidence="5"/>
<dbReference type="GO" id="GO:0016042">
    <property type="term" value="P:lipid catabolic process"/>
    <property type="evidence" value="ECO:0007669"/>
    <property type="project" value="UniProtKB-KW"/>
</dbReference>
<keyword evidence="10 26" id="KW-0443">Lipid metabolism</keyword>
<feature type="chain" id="PRO_5041208644" description="N-acylethanolamine-hydrolyzing acid amidase" evidence="28">
    <location>
        <begin position="32"/>
        <end position="382"/>
    </location>
</feature>
<dbReference type="FunFam" id="3.60.60.10:FF:000003">
    <property type="entry name" value="N-acylethanolamine-hydrolyzing acid amidase"/>
    <property type="match status" value="1"/>
</dbReference>
<keyword evidence="6 28" id="KW-0732">Signal</keyword>
<dbReference type="InterPro" id="IPR016699">
    <property type="entry name" value="Acid_ceramidase-like"/>
</dbReference>
<evidence type="ECO:0000256" key="13">
    <source>
        <dbReference type="ARBA" id="ARBA00023180"/>
    </source>
</evidence>
<evidence type="ECO:0000256" key="8">
    <source>
        <dbReference type="ARBA" id="ARBA00022832"/>
    </source>
</evidence>
<dbReference type="InterPro" id="IPR029130">
    <property type="entry name" value="Acid_ceramidase_N"/>
</dbReference>
<keyword evidence="8" id="KW-0276">Fatty acid metabolism</keyword>
<evidence type="ECO:0000256" key="26">
    <source>
        <dbReference type="PIRNR" id="PIRNR017632"/>
    </source>
</evidence>
<evidence type="ECO:0000256" key="5">
    <source>
        <dbReference type="ARBA" id="ARBA00011891"/>
    </source>
</evidence>
<dbReference type="GO" id="GO:0006631">
    <property type="term" value="P:fatty acid metabolic process"/>
    <property type="evidence" value="ECO:0007669"/>
    <property type="project" value="UniProtKB-KW"/>
</dbReference>
<evidence type="ECO:0000256" key="28">
    <source>
        <dbReference type="SAM" id="SignalP"/>
    </source>
</evidence>
<dbReference type="GO" id="GO:0047412">
    <property type="term" value="F:N-(long-chain-acyl)ethanolamine deacylase activity"/>
    <property type="evidence" value="ECO:0007669"/>
    <property type="project" value="UniProtKB-EC"/>
</dbReference>
<evidence type="ECO:0000256" key="22">
    <source>
        <dbReference type="ARBA" id="ARBA00048166"/>
    </source>
</evidence>
<feature type="domain" description="Choloylglycine hydrolase/NAAA C-terminal" evidence="29">
    <location>
        <begin position="135"/>
        <end position="282"/>
    </location>
</feature>
<comment type="catalytic activity">
    <reaction evidence="21">
        <text>N-dodecanoylsphing-4-enine + H2O = dodecanoate + sphing-4-enine</text>
        <dbReference type="Rhea" id="RHEA:41291"/>
        <dbReference type="ChEBI" id="CHEBI:15377"/>
        <dbReference type="ChEBI" id="CHEBI:18262"/>
        <dbReference type="ChEBI" id="CHEBI:57756"/>
        <dbReference type="ChEBI" id="CHEBI:72956"/>
    </reaction>
    <physiologicalReaction direction="left-to-right" evidence="21">
        <dbReference type="Rhea" id="RHEA:41292"/>
    </physiologicalReaction>
</comment>
<reference evidence="31" key="1">
    <citation type="submission" date="2022-12" db="EMBL/GenBank/DDBJ databases">
        <authorList>
            <person name="Alioto T."/>
            <person name="Alioto T."/>
            <person name="Gomez Garrido J."/>
        </authorList>
    </citation>
    <scope>NUCLEOTIDE SEQUENCE</scope>
</reference>
<comment type="catalytic activity">
    <reaction evidence="20">
        <text>N-dodecanoylethanolamine + H2O = dodecanoate + ethanolamine</text>
        <dbReference type="Rhea" id="RHEA:45456"/>
        <dbReference type="ChEBI" id="CHEBI:15377"/>
        <dbReference type="ChEBI" id="CHEBI:18262"/>
        <dbReference type="ChEBI" id="CHEBI:57603"/>
        <dbReference type="ChEBI" id="CHEBI:85263"/>
    </reaction>
    <physiologicalReaction direction="left-to-right" evidence="20">
        <dbReference type="Rhea" id="RHEA:45457"/>
    </physiologicalReaction>
</comment>
<dbReference type="PIRSF" id="PIRSF017632">
    <property type="entry name" value="Acid_ceramidase-like"/>
    <property type="match status" value="1"/>
</dbReference>
<evidence type="ECO:0000313" key="32">
    <source>
        <dbReference type="Proteomes" id="UP001178461"/>
    </source>
</evidence>
<dbReference type="EMBL" id="OX395134">
    <property type="protein sequence ID" value="CAI5784816.1"/>
    <property type="molecule type" value="Genomic_DNA"/>
</dbReference>
<dbReference type="PANTHER" id="PTHR28583:SF4">
    <property type="entry name" value="N-ACYLETHANOLAMINE-HYDROLYZING ACID AMIDASE"/>
    <property type="match status" value="1"/>
</dbReference>
<keyword evidence="7 26" id="KW-0378">Hydrolase</keyword>
<evidence type="ECO:0000256" key="27">
    <source>
        <dbReference type="PIRSR" id="PIRSR017632-1"/>
    </source>
</evidence>
<comment type="catalytic activity">
    <reaction evidence="24">
        <text>an N-acylsphing-4-enine + H2O = sphing-4-enine + a fatty acid</text>
        <dbReference type="Rhea" id="RHEA:20856"/>
        <dbReference type="ChEBI" id="CHEBI:15377"/>
        <dbReference type="ChEBI" id="CHEBI:28868"/>
        <dbReference type="ChEBI" id="CHEBI:52639"/>
        <dbReference type="ChEBI" id="CHEBI:57756"/>
        <dbReference type="EC" id="3.5.1.23"/>
    </reaction>
    <physiologicalReaction direction="left-to-right" evidence="24">
        <dbReference type="Rhea" id="RHEA:20857"/>
    </physiologicalReaction>
</comment>
<gene>
    <name evidence="31" type="ORF">PODLI_1B028665</name>
</gene>
<comment type="subunit">
    <text evidence="15">Heterodimer of an alpha and a beta subunit, produced by autocatalytic cleavage.</text>
</comment>
<evidence type="ECO:0000256" key="1">
    <source>
        <dbReference type="ARBA" id="ARBA00004170"/>
    </source>
</evidence>
<evidence type="ECO:0000256" key="24">
    <source>
        <dbReference type="ARBA" id="ARBA00048323"/>
    </source>
</evidence>
<comment type="catalytic activity">
    <reaction evidence="25">
        <text>N-tetradecanoylethanolamine + H2O = tetradecanoate + ethanolamine</text>
        <dbReference type="Rhea" id="RHEA:45452"/>
        <dbReference type="ChEBI" id="CHEBI:15377"/>
        <dbReference type="ChEBI" id="CHEBI:30807"/>
        <dbReference type="ChEBI" id="CHEBI:57603"/>
        <dbReference type="ChEBI" id="CHEBI:85262"/>
    </reaction>
    <physiologicalReaction direction="left-to-right" evidence="25">
        <dbReference type="Rhea" id="RHEA:45453"/>
    </physiologicalReaction>
</comment>
<evidence type="ECO:0000256" key="11">
    <source>
        <dbReference type="ARBA" id="ARBA00023136"/>
    </source>
</evidence>
<evidence type="ECO:0000256" key="3">
    <source>
        <dbReference type="ARBA" id="ARBA00004872"/>
    </source>
</evidence>
<evidence type="ECO:0000256" key="6">
    <source>
        <dbReference type="ARBA" id="ARBA00022729"/>
    </source>
</evidence>
<keyword evidence="12" id="KW-0865">Zymogen</keyword>
<comment type="catalytic activity">
    <reaction evidence="23">
        <text>N-hexadecanoylsphing-4-enine + H2O = sphing-4-enine + hexadecanoate</text>
        <dbReference type="Rhea" id="RHEA:38891"/>
        <dbReference type="ChEBI" id="CHEBI:7896"/>
        <dbReference type="ChEBI" id="CHEBI:15377"/>
        <dbReference type="ChEBI" id="CHEBI:57756"/>
        <dbReference type="ChEBI" id="CHEBI:72959"/>
    </reaction>
    <physiologicalReaction direction="left-to-right" evidence="23">
        <dbReference type="Rhea" id="RHEA:38892"/>
    </physiologicalReaction>
</comment>
<dbReference type="GO" id="GO:0016020">
    <property type="term" value="C:membrane"/>
    <property type="evidence" value="ECO:0007669"/>
    <property type="project" value="UniProtKB-SubCell"/>
</dbReference>
<dbReference type="InterPro" id="IPR029132">
    <property type="entry name" value="CBAH/NAAA_C"/>
</dbReference>
<keyword evidence="14" id="KW-0458">Lysosome</keyword>
<evidence type="ECO:0000256" key="18">
    <source>
        <dbReference type="ARBA" id="ARBA00042519"/>
    </source>
</evidence>
<evidence type="ECO:0000256" key="21">
    <source>
        <dbReference type="ARBA" id="ARBA00047993"/>
    </source>
</evidence>
<dbReference type="CDD" id="cd01903">
    <property type="entry name" value="Ntn_AC_NAAA"/>
    <property type="match status" value="1"/>
</dbReference>
<evidence type="ECO:0000256" key="4">
    <source>
        <dbReference type="ARBA" id="ARBA00005730"/>
    </source>
</evidence>
<sequence>MERRLPLLPRLAWSSFCLLLLLRLLCRGAAAPHISGAAVAAPLLCNVSLDSAPEERWKPVLRHFDPEFLRSAFYQLIDEVVPKWVHAIIRPLAEELESFAPQPFAGEIRGLCQALGLNVGDGLLINLAYESTAFCTSIIAQDNNGNIYHGRNMDYAFGDILRKTTIDVEFIKNGQVKFRGTTFLGYVGLWTGQSPHKFTVSGDERDSGAWWENAIAAFINRNSPVSWLVRTVLSDAEDFEAAALMLSKTPIIADVYYIIGGTSPREGAVITRRRSGPVDIWPLDPLTGGWYRVETNYDHWTTPPPFDDRRTHAMKAMNATGQKNINLESLYKVLSVQPVLNKLTVYTTKLGMKMNHGGIWKNWLPLEPTLRFLLPWISSSVH</sequence>
<evidence type="ECO:0000256" key="19">
    <source>
        <dbReference type="ARBA" id="ARBA00047347"/>
    </source>
</evidence>
<feature type="active site" description="Nucleophile" evidence="27">
    <location>
        <position position="135"/>
    </location>
</feature>
<comment type="pathway">
    <text evidence="3">Lipid metabolism; fatty acid metabolism.</text>
</comment>
<evidence type="ECO:0000256" key="15">
    <source>
        <dbReference type="ARBA" id="ARBA00038527"/>
    </source>
</evidence>
<dbReference type="Pfam" id="PF15508">
    <property type="entry name" value="NAAA-beta"/>
    <property type="match status" value="1"/>
</dbReference>
<evidence type="ECO:0000256" key="12">
    <source>
        <dbReference type="ARBA" id="ARBA00023145"/>
    </source>
</evidence>
<feature type="domain" description="Acid ceramidase N-terminal" evidence="30">
    <location>
        <begin position="44"/>
        <end position="99"/>
    </location>
</feature>
<evidence type="ECO:0000256" key="7">
    <source>
        <dbReference type="ARBA" id="ARBA00022801"/>
    </source>
</evidence>
<accession>A0AA35KW96</accession>
<comment type="catalytic activity">
    <reaction evidence="19">
        <text>an N-(long-chain fatty acyl)ethanolamine + H2O = a long-chain fatty acid + ethanolamine</text>
        <dbReference type="Rhea" id="RHEA:17505"/>
        <dbReference type="ChEBI" id="CHEBI:15377"/>
        <dbReference type="ChEBI" id="CHEBI:15897"/>
        <dbReference type="ChEBI" id="CHEBI:57560"/>
        <dbReference type="ChEBI" id="CHEBI:57603"/>
        <dbReference type="EC" id="3.5.1.60"/>
    </reaction>
    <physiologicalReaction direction="left-to-right" evidence="19">
        <dbReference type="Rhea" id="RHEA:17506"/>
    </physiologicalReaction>
</comment>
<comment type="catalytic activity">
    <reaction evidence="22">
        <text>N-hexadecanoylethanolamine + H2O = ethanolamine + hexadecanoate</text>
        <dbReference type="Rhea" id="RHEA:45064"/>
        <dbReference type="ChEBI" id="CHEBI:7896"/>
        <dbReference type="ChEBI" id="CHEBI:15377"/>
        <dbReference type="ChEBI" id="CHEBI:57603"/>
        <dbReference type="ChEBI" id="CHEBI:71464"/>
    </reaction>
    <physiologicalReaction direction="left-to-right" evidence="22">
        <dbReference type="Rhea" id="RHEA:45065"/>
    </physiologicalReaction>
</comment>